<comment type="caution">
    <text evidence="2">The sequence shown here is derived from an EMBL/GenBank/DDBJ whole genome shotgun (WGS) entry which is preliminary data.</text>
</comment>
<reference evidence="2 3" key="1">
    <citation type="submission" date="2021-06" db="EMBL/GenBank/DDBJ databases">
        <title>Caerostris darwini draft genome.</title>
        <authorList>
            <person name="Kono N."/>
            <person name="Arakawa K."/>
        </authorList>
    </citation>
    <scope>NUCLEOTIDE SEQUENCE [LARGE SCALE GENOMIC DNA]</scope>
</reference>
<evidence type="ECO:0000256" key="1">
    <source>
        <dbReference type="SAM" id="MobiDB-lite"/>
    </source>
</evidence>
<proteinExistence type="predicted"/>
<dbReference type="AlphaFoldDB" id="A0AAV4QCW4"/>
<feature type="region of interest" description="Disordered" evidence="1">
    <location>
        <begin position="22"/>
        <end position="41"/>
    </location>
</feature>
<feature type="compositionally biased region" description="Basic and acidic residues" evidence="1">
    <location>
        <begin position="51"/>
        <end position="79"/>
    </location>
</feature>
<organism evidence="2 3">
    <name type="scientific">Caerostris darwini</name>
    <dbReference type="NCBI Taxonomy" id="1538125"/>
    <lineage>
        <taxon>Eukaryota</taxon>
        <taxon>Metazoa</taxon>
        <taxon>Ecdysozoa</taxon>
        <taxon>Arthropoda</taxon>
        <taxon>Chelicerata</taxon>
        <taxon>Arachnida</taxon>
        <taxon>Araneae</taxon>
        <taxon>Araneomorphae</taxon>
        <taxon>Entelegynae</taxon>
        <taxon>Araneoidea</taxon>
        <taxon>Araneidae</taxon>
        <taxon>Caerostris</taxon>
    </lineage>
</organism>
<protein>
    <submittedName>
        <fullName evidence="2">Uncharacterized protein</fullName>
    </submittedName>
</protein>
<feature type="region of interest" description="Disordered" evidence="1">
    <location>
        <begin position="48"/>
        <end position="79"/>
    </location>
</feature>
<name>A0AAV4QCW4_9ARAC</name>
<gene>
    <name evidence="2" type="ORF">CDAR_252321</name>
</gene>
<evidence type="ECO:0000313" key="2">
    <source>
        <dbReference type="EMBL" id="GIY06186.1"/>
    </source>
</evidence>
<evidence type="ECO:0000313" key="3">
    <source>
        <dbReference type="Proteomes" id="UP001054837"/>
    </source>
</evidence>
<dbReference type="EMBL" id="BPLQ01004179">
    <property type="protein sequence ID" value="GIY06186.1"/>
    <property type="molecule type" value="Genomic_DNA"/>
</dbReference>
<keyword evidence="3" id="KW-1185">Reference proteome</keyword>
<dbReference type="Proteomes" id="UP001054837">
    <property type="component" value="Unassembled WGS sequence"/>
</dbReference>
<sequence length="101" mass="11827">MIHFFHPIHGLQRNATDVIPTKTPLTHSETQGEDNALPKGVPLIPCRQHRKPEAQKAHPEREDFWGERVPDSATEDDRRLSTQKIEDNALFFWQQQVFFRN</sequence>
<accession>A0AAV4QCW4</accession>